<dbReference type="Proteomes" id="UP000054874">
    <property type="component" value="Unassembled WGS sequence"/>
</dbReference>
<dbReference type="EMBL" id="LNAM01000156">
    <property type="protein sequence ID" value="KSV58926.1"/>
    <property type="molecule type" value="Genomic_DNA"/>
</dbReference>
<comment type="catalytic activity">
    <reaction evidence="4 5">
        <text>L-glutaminyl-[peptide chain release factor] + S-adenosyl-L-methionine = N(5)-methyl-L-glutaminyl-[peptide chain release factor] + S-adenosyl-L-homocysteine + H(+)</text>
        <dbReference type="Rhea" id="RHEA:42896"/>
        <dbReference type="Rhea" id="RHEA-COMP:10271"/>
        <dbReference type="Rhea" id="RHEA-COMP:10272"/>
        <dbReference type="ChEBI" id="CHEBI:15378"/>
        <dbReference type="ChEBI" id="CHEBI:30011"/>
        <dbReference type="ChEBI" id="CHEBI:57856"/>
        <dbReference type="ChEBI" id="CHEBI:59789"/>
        <dbReference type="ChEBI" id="CHEBI:61891"/>
        <dbReference type="EC" id="2.1.1.297"/>
    </reaction>
</comment>
<dbReference type="OrthoDB" id="9800643at2"/>
<dbReference type="EC" id="2.1.1.297" evidence="5"/>
<dbReference type="InterPro" id="IPR007848">
    <property type="entry name" value="Small_mtfrase_dom"/>
</dbReference>
<dbReference type="HAMAP" id="MF_02126">
    <property type="entry name" value="RF_methyltr_PrmC"/>
    <property type="match status" value="1"/>
</dbReference>
<comment type="caution">
    <text evidence="8">The sequence shown here is derived from an EMBL/GenBank/DDBJ whole genome shotgun (WGS) entry which is preliminary data.</text>
</comment>
<dbReference type="NCBIfam" id="TIGR03534">
    <property type="entry name" value="RF_mod_PrmC"/>
    <property type="match status" value="1"/>
</dbReference>
<dbReference type="Gene3D" id="1.10.8.10">
    <property type="entry name" value="DNA helicase RuvA subunit, C-terminal domain"/>
    <property type="match status" value="1"/>
</dbReference>
<keyword evidence="3 5" id="KW-0949">S-adenosyl-L-methionine</keyword>
<dbReference type="GO" id="GO:0003676">
    <property type="term" value="F:nucleic acid binding"/>
    <property type="evidence" value="ECO:0007669"/>
    <property type="project" value="InterPro"/>
</dbReference>
<feature type="binding site" evidence="5">
    <location>
        <position position="187"/>
    </location>
    <ligand>
        <name>S-adenosyl-L-methionine</name>
        <dbReference type="ChEBI" id="CHEBI:59789"/>
    </ligand>
</feature>
<dbReference type="Pfam" id="PF05175">
    <property type="entry name" value="MTS"/>
    <property type="match status" value="1"/>
</dbReference>
<evidence type="ECO:0000259" key="6">
    <source>
        <dbReference type="Pfam" id="PF05175"/>
    </source>
</evidence>
<evidence type="ECO:0000256" key="1">
    <source>
        <dbReference type="ARBA" id="ARBA00022603"/>
    </source>
</evidence>
<dbReference type="Pfam" id="PF17827">
    <property type="entry name" value="PrmC_N"/>
    <property type="match status" value="1"/>
</dbReference>
<feature type="binding site" evidence="5">
    <location>
        <position position="140"/>
    </location>
    <ligand>
        <name>S-adenosyl-L-methionine</name>
        <dbReference type="ChEBI" id="CHEBI:59789"/>
    </ligand>
</feature>
<dbReference type="InterPro" id="IPR040758">
    <property type="entry name" value="PrmC_N"/>
</dbReference>
<dbReference type="InterPro" id="IPR050320">
    <property type="entry name" value="N5-glutamine_MTase"/>
</dbReference>
<evidence type="ECO:0000259" key="7">
    <source>
        <dbReference type="Pfam" id="PF17827"/>
    </source>
</evidence>
<evidence type="ECO:0000313" key="8">
    <source>
        <dbReference type="EMBL" id="KSV58926.1"/>
    </source>
</evidence>
<dbReference type="SUPFAM" id="SSF53335">
    <property type="entry name" value="S-adenosyl-L-methionine-dependent methyltransferases"/>
    <property type="match status" value="1"/>
</dbReference>
<dbReference type="CDD" id="cd02440">
    <property type="entry name" value="AdoMet_MTases"/>
    <property type="match status" value="1"/>
</dbReference>
<evidence type="ECO:0000256" key="2">
    <source>
        <dbReference type="ARBA" id="ARBA00022679"/>
    </source>
</evidence>
<dbReference type="RefSeq" id="WP_058352839.1">
    <property type="nucleotide sequence ID" value="NZ_CABMMD010000156.1"/>
</dbReference>
<evidence type="ECO:0000256" key="5">
    <source>
        <dbReference type="HAMAP-Rule" id="MF_02126"/>
    </source>
</evidence>
<reference evidence="8 9" key="1">
    <citation type="submission" date="2015-11" db="EMBL/GenBank/DDBJ databases">
        <title>Butyribacter intestini gen. nov., sp. nov., a butyric acid-producing bacterium of the family Lachnospiraceae isolated from the human faeces.</title>
        <authorList>
            <person name="Zou Y."/>
            <person name="Xue W."/>
            <person name="Luo G."/>
            <person name="Lv M."/>
        </authorList>
    </citation>
    <scope>NUCLEOTIDE SEQUENCE [LARGE SCALE GENOMIC DNA]</scope>
    <source>
        <strain evidence="8 9">ACET-33324</strain>
    </source>
</reference>
<protein>
    <recommendedName>
        <fullName evidence="5">Release factor glutamine methyltransferase</fullName>
        <shortName evidence="5">RF MTase</shortName>
        <ecNumber evidence="5">2.1.1.297</ecNumber>
    </recommendedName>
    <alternativeName>
        <fullName evidence="5">N5-glutamine methyltransferase PrmC</fullName>
    </alternativeName>
    <alternativeName>
        <fullName evidence="5">Protein-(glutamine-N5) MTase PrmC</fullName>
    </alternativeName>
    <alternativeName>
        <fullName evidence="5">Protein-glutamine N-methyltransferase PrmC</fullName>
    </alternativeName>
</protein>
<accession>A0A0V8QEU1</accession>
<dbReference type="InterPro" id="IPR019874">
    <property type="entry name" value="RF_methyltr_PrmC"/>
</dbReference>
<organism evidence="8 9">
    <name type="scientific">Acetivibrio ethanolgignens</name>
    <dbReference type="NCBI Taxonomy" id="290052"/>
    <lineage>
        <taxon>Bacteria</taxon>
        <taxon>Bacillati</taxon>
        <taxon>Bacillota</taxon>
        <taxon>Clostridia</taxon>
        <taxon>Eubacteriales</taxon>
        <taxon>Oscillospiraceae</taxon>
        <taxon>Acetivibrio</taxon>
    </lineage>
</organism>
<dbReference type="AlphaFoldDB" id="A0A0V8QEU1"/>
<comment type="similarity">
    <text evidence="5">Belongs to the protein N5-glutamine methyltransferase family. PrmC subfamily.</text>
</comment>
<dbReference type="InterPro" id="IPR002052">
    <property type="entry name" value="DNA_methylase_N6_adenine_CS"/>
</dbReference>
<dbReference type="GO" id="GO:0032259">
    <property type="term" value="P:methylation"/>
    <property type="evidence" value="ECO:0007669"/>
    <property type="project" value="UniProtKB-KW"/>
</dbReference>
<keyword evidence="2 5" id="KW-0808">Transferase</keyword>
<comment type="caution">
    <text evidence="5">Lacks conserved residue(s) required for the propagation of feature annotation.</text>
</comment>
<keyword evidence="9" id="KW-1185">Reference proteome</keyword>
<dbReference type="NCBIfam" id="TIGR00536">
    <property type="entry name" value="hemK_fam"/>
    <property type="match status" value="1"/>
</dbReference>
<feature type="domain" description="Release factor glutamine methyltransferase N-terminal" evidence="7">
    <location>
        <begin position="6"/>
        <end position="75"/>
    </location>
</feature>
<name>A0A0V8QEU1_9FIRM</name>
<feature type="binding site" evidence="5">
    <location>
        <begin position="187"/>
        <end position="190"/>
    </location>
    <ligand>
        <name>substrate</name>
    </ligand>
</feature>
<proteinExistence type="inferred from homology"/>
<dbReference type="STRING" id="290052.ASU35_10900"/>
<dbReference type="GO" id="GO:0102559">
    <property type="term" value="F:peptide chain release factor N(5)-glutamine methyltransferase activity"/>
    <property type="evidence" value="ECO:0007669"/>
    <property type="project" value="UniProtKB-EC"/>
</dbReference>
<dbReference type="Gene3D" id="3.40.50.150">
    <property type="entry name" value="Vaccinia Virus protein VP39"/>
    <property type="match status" value="1"/>
</dbReference>
<sequence length="282" mass="31197">MRIDAILKKGETLLSAAGIEEAKLDAFYLLEHCFSMNRMEYLMHCDKEGDAAAERRYFSLIKKRSEHIPLQQLTGEQDFMGYTFLVNEHVLIPRQDTETLVEELLPLAKGKRVLDMCTGSGCILISLALKAGILSGVGADISPEALEVAKENARRLGAAEAAVDGLQFIETDLFEKIEGAFDLIVSNPPYIETKELAGLQPEVRLHEPMLALDGKEDGLYFYRRIIEKAENYLTPGGILAFEIGYNQGKAVSELMLAAGYQGVQVKKDLPGLDRIVTGKLCK</sequence>
<evidence type="ECO:0000256" key="4">
    <source>
        <dbReference type="ARBA" id="ARBA00048391"/>
    </source>
</evidence>
<gene>
    <name evidence="5" type="primary">prmC</name>
    <name evidence="8" type="ORF">ASU35_10900</name>
</gene>
<dbReference type="PANTHER" id="PTHR18895">
    <property type="entry name" value="HEMK METHYLTRANSFERASE"/>
    <property type="match status" value="1"/>
</dbReference>
<dbReference type="PANTHER" id="PTHR18895:SF74">
    <property type="entry name" value="MTRF1L RELEASE FACTOR GLUTAMINE METHYLTRANSFERASE"/>
    <property type="match status" value="1"/>
</dbReference>
<feature type="domain" description="Methyltransferase small" evidence="6">
    <location>
        <begin position="97"/>
        <end position="195"/>
    </location>
</feature>
<dbReference type="InterPro" id="IPR029063">
    <property type="entry name" value="SAM-dependent_MTases_sf"/>
</dbReference>
<evidence type="ECO:0000256" key="3">
    <source>
        <dbReference type="ARBA" id="ARBA00022691"/>
    </source>
</evidence>
<keyword evidence="1 5" id="KW-0489">Methyltransferase</keyword>
<dbReference type="PROSITE" id="PS00092">
    <property type="entry name" value="N6_MTASE"/>
    <property type="match status" value="1"/>
</dbReference>
<comment type="function">
    <text evidence="5">Methylates the class 1 translation termination release factors RF1/PrfA and RF2/PrfB on the glutamine residue of the universally conserved GGQ motif.</text>
</comment>
<dbReference type="InterPro" id="IPR004556">
    <property type="entry name" value="HemK-like"/>
</dbReference>
<evidence type="ECO:0000313" key="9">
    <source>
        <dbReference type="Proteomes" id="UP000054874"/>
    </source>
</evidence>